<comment type="function">
    <text evidence="8">The phosphoenolpyruvate-dependent sugar phosphotransferase system (PTS), a major carbohydrate active -transport system, catalyzes the phosphorylation of incoming sugar substrates concomitant with their translocation across the cell membrane.</text>
</comment>
<keyword evidence="5 9" id="KW-0812">Transmembrane</keyword>
<feature type="transmembrane region" description="Helical" evidence="9">
    <location>
        <begin position="21"/>
        <end position="46"/>
    </location>
</feature>
<dbReference type="PANTHER" id="PTHR33989:SF4">
    <property type="entry name" value="PTS SYSTEM N,N'-DIACETYLCHITOBIOSE-SPECIFIC EIIC COMPONENT"/>
    <property type="match status" value="1"/>
</dbReference>
<organism evidence="11 12">
    <name type="scientific">Clostridium butyricum</name>
    <dbReference type="NCBI Taxonomy" id="1492"/>
    <lineage>
        <taxon>Bacteria</taxon>
        <taxon>Bacillati</taxon>
        <taxon>Bacillota</taxon>
        <taxon>Clostridia</taxon>
        <taxon>Eubacteriales</taxon>
        <taxon>Clostridiaceae</taxon>
        <taxon>Clostridium</taxon>
    </lineage>
</organism>
<proteinExistence type="predicted"/>
<comment type="subcellular location">
    <subcellularLocation>
        <location evidence="1">Cell membrane</location>
        <topology evidence="1">Multi-pass membrane protein</topology>
    </subcellularLocation>
</comment>
<evidence type="ECO:0000256" key="7">
    <source>
        <dbReference type="ARBA" id="ARBA00023136"/>
    </source>
</evidence>
<evidence type="ECO:0000256" key="2">
    <source>
        <dbReference type="ARBA" id="ARBA00022448"/>
    </source>
</evidence>
<dbReference type="InterPro" id="IPR004501">
    <property type="entry name" value="PTS_EIIC_3"/>
</dbReference>
<evidence type="ECO:0000256" key="5">
    <source>
        <dbReference type="ARBA" id="ARBA00022692"/>
    </source>
</evidence>
<keyword evidence="6 9" id="KW-1133">Transmembrane helix</keyword>
<keyword evidence="3 8" id="KW-1003">Cell membrane</keyword>
<reference evidence="11 12" key="1">
    <citation type="submission" date="2020-01" db="EMBL/GenBank/DDBJ databases">
        <title>Genome sequence of a 1,3-propanediol producer, Clostridium butyricum S3.</title>
        <authorList>
            <person name="Zhou J."/>
        </authorList>
    </citation>
    <scope>NUCLEOTIDE SEQUENCE [LARGE SCALE GENOMIC DNA]</scope>
    <source>
        <strain evidence="11 12">S3</strain>
    </source>
</reference>
<sequence length="435" mass="46484">MSSFLNEKVVPAIMKFVNLKAVVALKDGIIFTLPLTLIGSVFLLLAQIPYKPLADFISSKGWDAPLFQANGATMGIMAMIACVGIAYTYAKNEGYEPLSAGVVAFSIFCLTTNSYVITEDGTKVGSVIPMDWTGGKGMVTAIIIGLIVGAVYSWFMKRDIRIKMPAGVPQGVADSFSALIPAAILITGGTILYSVFKIFDTTFIEFIYKVLQTPLQGMTDSLGGVVVMGLIIPFLWFFGVHGATIIGGIMGPILTSNTLENGAIVTAGKELTLANGAHIVTQQFLDQFMTVTGSGMTIGLVLCMLFLGKSAQFKQLGKLAIVPAVFNINEPVLFGTPIVMNPLMAVPFIAMPVISGLILYFSIYFGIVPPFGGVLVPWTTPPIISGLLVGGVRTALLQTAILVLSFFVYLPFFKKCDNMSYEAEQAAEASSQMTH</sequence>
<dbReference type="InterPro" id="IPR004796">
    <property type="entry name" value="PTS_IIC_cello"/>
</dbReference>
<dbReference type="Proteomes" id="UP000474042">
    <property type="component" value="Unassembled WGS sequence"/>
</dbReference>
<dbReference type="AlphaFoldDB" id="A0A6L9EJ04"/>
<evidence type="ECO:0000313" key="11">
    <source>
        <dbReference type="EMBL" id="NAS16314.1"/>
    </source>
</evidence>
<accession>A0A6L9EJ04</accession>
<feature type="transmembrane region" description="Helical" evidence="9">
    <location>
        <begin position="66"/>
        <end position="90"/>
    </location>
</feature>
<feature type="transmembrane region" description="Helical" evidence="9">
    <location>
        <begin position="176"/>
        <end position="196"/>
    </location>
</feature>
<evidence type="ECO:0000256" key="1">
    <source>
        <dbReference type="ARBA" id="ARBA00004651"/>
    </source>
</evidence>
<keyword evidence="2 8" id="KW-0813">Transport</keyword>
<evidence type="ECO:0000256" key="3">
    <source>
        <dbReference type="ARBA" id="ARBA00022475"/>
    </source>
</evidence>
<dbReference type="PIRSF" id="PIRSF006351">
    <property type="entry name" value="PTS_EIIC-Cellobiose"/>
    <property type="match status" value="1"/>
</dbReference>
<evidence type="ECO:0000256" key="4">
    <source>
        <dbReference type="ARBA" id="ARBA00022597"/>
    </source>
</evidence>
<protein>
    <recommendedName>
        <fullName evidence="8">Permease IIC component</fullName>
    </recommendedName>
</protein>
<comment type="caution">
    <text evidence="11">The sequence shown here is derived from an EMBL/GenBank/DDBJ whole genome shotgun (WGS) entry which is preliminary data.</text>
</comment>
<dbReference type="PROSITE" id="PS51105">
    <property type="entry name" value="PTS_EIIC_TYPE_3"/>
    <property type="match status" value="1"/>
</dbReference>
<gene>
    <name evidence="11" type="ORF">GND98_000110</name>
</gene>
<feature type="transmembrane region" description="Helical" evidence="9">
    <location>
        <begin position="137"/>
        <end position="155"/>
    </location>
</feature>
<dbReference type="EMBL" id="WOFV02000001">
    <property type="protein sequence ID" value="NAS16314.1"/>
    <property type="molecule type" value="Genomic_DNA"/>
</dbReference>
<dbReference type="GO" id="GO:0008982">
    <property type="term" value="F:protein-N(PI)-phosphohistidine-sugar phosphotransferase activity"/>
    <property type="evidence" value="ECO:0007669"/>
    <property type="project" value="UniProtKB-UniRule"/>
</dbReference>
<dbReference type="PANTHER" id="PTHR33989">
    <property type="match status" value="1"/>
</dbReference>
<dbReference type="InterPro" id="IPR051088">
    <property type="entry name" value="PTS_Sugar-EIIC/EIIB"/>
</dbReference>
<feature type="domain" description="PTS EIIC type-3" evidence="10">
    <location>
        <begin position="5"/>
        <end position="412"/>
    </location>
</feature>
<keyword evidence="4 8" id="KW-0762">Sugar transport</keyword>
<feature type="transmembrane region" description="Helical" evidence="9">
    <location>
        <begin position="387"/>
        <end position="410"/>
    </location>
</feature>
<dbReference type="InterPro" id="IPR003352">
    <property type="entry name" value="PTS_EIIC"/>
</dbReference>
<dbReference type="GO" id="GO:0005886">
    <property type="term" value="C:plasma membrane"/>
    <property type="evidence" value="ECO:0007669"/>
    <property type="project" value="UniProtKB-SubCell"/>
</dbReference>
<evidence type="ECO:0000256" key="9">
    <source>
        <dbReference type="SAM" id="Phobius"/>
    </source>
</evidence>
<keyword evidence="7 8" id="KW-0472">Membrane</keyword>
<dbReference type="NCBIfam" id="TIGR00410">
    <property type="entry name" value="lacE"/>
    <property type="match status" value="1"/>
</dbReference>
<feature type="transmembrane region" description="Helical" evidence="9">
    <location>
        <begin position="288"/>
        <end position="307"/>
    </location>
</feature>
<name>A0A6L9EJ04_CLOBU</name>
<feature type="transmembrane region" description="Helical" evidence="9">
    <location>
        <begin position="319"/>
        <end position="339"/>
    </location>
</feature>
<dbReference type="Pfam" id="PF02378">
    <property type="entry name" value="PTS_EIIC"/>
    <property type="match status" value="1"/>
</dbReference>
<evidence type="ECO:0000256" key="8">
    <source>
        <dbReference type="PIRNR" id="PIRNR006351"/>
    </source>
</evidence>
<evidence type="ECO:0000313" key="12">
    <source>
        <dbReference type="Proteomes" id="UP000474042"/>
    </source>
</evidence>
<feature type="transmembrane region" description="Helical" evidence="9">
    <location>
        <begin position="221"/>
        <end position="240"/>
    </location>
</feature>
<evidence type="ECO:0000256" key="6">
    <source>
        <dbReference type="ARBA" id="ARBA00022989"/>
    </source>
</evidence>
<dbReference type="GO" id="GO:0009401">
    <property type="term" value="P:phosphoenolpyruvate-dependent sugar phosphotransferase system"/>
    <property type="evidence" value="ECO:0007669"/>
    <property type="project" value="InterPro"/>
</dbReference>
<evidence type="ECO:0000259" key="10">
    <source>
        <dbReference type="PROSITE" id="PS51105"/>
    </source>
</evidence>
<feature type="transmembrane region" description="Helical" evidence="9">
    <location>
        <begin position="97"/>
        <end position="117"/>
    </location>
</feature>
<dbReference type="GO" id="GO:1901264">
    <property type="term" value="P:carbohydrate derivative transport"/>
    <property type="evidence" value="ECO:0007669"/>
    <property type="project" value="TreeGrafter"/>
</dbReference>